<protein>
    <submittedName>
        <fullName evidence="2">Predicted protein</fullName>
    </submittedName>
</protein>
<keyword evidence="3" id="KW-1185">Reference proteome</keyword>
<dbReference type="PROSITE" id="PS50181">
    <property type="entry name" value="FBOX"/>
    <property type="match status" value="1"/>
</dbReference>
<dbReference type="OrthoDB" id="3037258at2759"/>
<dbReference type="SMART" id="SM00256">
    <property type="entry name" value="FBOX"/>
    <property type="match status" value="1"/>
</dbReference>
<evidence type="ECO:0000313" key="3">
    <source>
        <dbReference type="Proteomes" id="UP000001194"/>
    </source>
</evidence>
<evidence type="ECO:0000259" key="1">
    <source>
        <dbReference type="PROSITE" id="PS50181"/>
    </source>
</evidence>
<dbReference type="InterPro" id="IPR001810">
    <property type="entry name" value="F-box_dom"/>
</dbReference>
<dbReference type="EMBL" id="DS547098">
    <property type="protein sequence ID" value="EDR09921.1"/>
    <property type="molecule type" value="Genomic_DNA"/>
</dbReference>
<dbReference type="KEGG" id="lbc:LACBIDRAFT_325820"/>
<dbReference type="CDD" id="cd09917">
    <property type="entry name" value="F-box_SF"/>
    <property type="match status" value="1"/>
</dbReference>
<dbReference type="InterPro" id="IPR036047">
    <property type="entry name" value="F-box-like_dom_sf"/>
</dbReference>
<name>B0D6C2_LACBS</name>
<dbReference type="InParanoid" id="B0D6C2"/>
<dbReference type="GeneID" id="6075192"/>
<proteinExistence type="predicted"/>
<dbReference type="AlphaFoldDB" id="B0D6C2"/>
<dbReference type="SUPFAM" id="SSF81383">
    <property type="entry name" value="F-box domain"/>
    <property type="match status" value="1"/>
</dbReference>
<sequence length="606" mass="67476">MNGLLDLPTEIILAIVDRVPPNSLFTLSLTCRLLNYLSTSALLEHCGIRDPTNCTFDLYAIEGQSDALSALQAGLHIQQMKFLRCNFQLSGHHPQWGWPVAELIRRLHHLMLRLASIDEVVLFFSMTGLDGARDMYLESGVIVLQNLLNTAITKCKILRLMNADSFFGNSYLFSPLDTSGFSITQGLQGHAYRNDSPDWQYRRNGSEGTRPFLTCSPAALQQIALSSMEIDALSLFTPPCSSWTFTVLKQSRITSLTLNLTWPRSIYSQAERSLILYRLAEALQASLKSLFLKGVTYLFDALGFIAQLPLLQTFSVLPLTWKASPSGEGLTITSFPVFLTMETISAPADLVFYMFSRSLIVPRLRTIFLTFELKRHGLLFDITTTATSIARLREFVRPSVKLLPLFHVETVEESLCAGIRPICHIWKKEFSRLTTLSLNGLTALLDSPDTFRVILGVLTLFSKLKELCIELRTNYETPPIPMNLKSWMVEAILDRSPTVTSISCNGTAQIITPRQTSPRLAPSTYFQRSRDLAGIQRTLRISASAELKRRGTIRLGLIAYRDHPVTPKRFVTKSTADQPVMKGNLDGLVASCGGDGPEAQTAALGT</sequence>
<dbReference type="Pfam" id="PF00646">
    <property type="entry name" value="F-box"/>
    <property type="match status" value="1"/>
</dbReference>
<feature type="domain" description="F-box" evidence="1">
    <location>
        <begin position="1"/>
        <end position="37"/>
    </location>
</feature>
<gene>
    <name evidence="2" type="ORF">LACBIDRAFT_325820</name>
</gene>
<reference evidence="2 3" key="1">
    <citation type="journal article" date="2008" name="Nature">
        <title>The genome of Laccaria bicolor provides insights into mycorrhizal symbiosis.</title>
        <authorList>
            <person name="Martin F."/>
            <person name="Aerts A."/>
            <person name="Ahren D."/>
            <person name="Brun A."/>
            <person name="Danchin E.G.J."/>
            <person name="Duchaussoy F."/>
            <person name="Gibon J."/>
            <person name="Kohler A."/>
            <person name="Lindquist E."/>
            <person name="Pereda V."/>
            <person name="Salamov A."/>
            <person name="Shapiro H.J."/>
            <person name="Wuyts J."/>
            <person name="Blaudez D."/>
            <person name="Buee M."/>
            <person name="Brokstein P."/>
            <person name="Canbaeck B."/>
            <person name="Cohen D."/>
            <person name="Courty P.E."/>
            <person name="Coutinho P.M."/>
            <person name="Delaruelle C."/>
            <person name="Detter J.C."/>
            <person name="Deveau A."/>
            <person name="DiFazio S."/>
            <person name="Duplessis S."/>
            <person name="Fraissinet-Tachet L."/>
            <person name="Lucic E."/>
            <person name="Frey-Klett P."/>
            <person name="Fourrey C."/>
            <person name="Feussner I."/>
            <person name="Gay G."/>
            <person name="Grimwood J."/>
            <person name="Hoegger P.J."/>
            <person name="Jain P."/>
            <person name="Kilaru S."/>
            <person name="Labbe J."/>
            <person name="Lin Y.C."/>
            <person name="Legue V."/>
            <person name="Le Tacon F."/>
            <person name="Marmeisse R."/>
            <person name="Melayah D."/>
            <person name="Montanini B."/>
            <person name="Muratet M."/>
            <person name="Nehls U."/>
            <person name="Niculita-Hirzel H."/>
            <person name="Oudot-Le Secq M.P."/>
            <person name="Peter M."/>
            <person name="Quesneville H."/>
            <person name="Rajashekar B."/>
            <person name="Reich M."/>
            <person name="Rouhier N."/>
            <person name="Schmutz J."/>
            <person name="Yin T."/>
            <person name="Chalot M."/>
            <person name="Henrissat B."/>
            <person name="Kuees U."/>
            <person name="Lucas S."/>
            <person name="Van de Peer Y."/>
            <person name="Podila G.K."/>
            <person name="Polle A."/>
            <person name="Pukkila P.J."/>
            <person name="Richardson P.M."/>
            <person name="Rouze P."/>
            <person name="Sanders I.R."/>
            <person name="Stajich J.E."/>
            <person name="Tunlid A."/>
            <person name="Tuskan G."/>
            <person name="Grigoriev I.V."/>
        </authorList>
    </citation>
    <scope>NUCLEOTIDE SEQUENCE [LARGE SCALE GENOMIC DNA]</scope>
    <source>
        <strain evidence="3">S238N-H82 / ATCC MYA-4686</strain>
    </source>
</reference>
<organism evidence="3">
    <name type="scientific">Laccaria bicolor (strain S238N-H82 / ATCC MYA-4686)</name>
    <name type="common">Bicoloured deceiver</name>
    <name type="synonym">Laccaria laccata var. bicolor</name>
    <dbReference type="NCBI Taxonomy" id="486041"/>
    <lineage>
        <taxon>Eukaryota</taxon>
        <taxon>Fungi</taxon>
        <taxon>Dikarya</taxon>
        <taxon>Basidiomycota</taxon>
        <taxon>Agaricomycotina</taxon>
        <taxon>Agaricomycetes</taxon>
        <taxon>Agaricomycetidae</taxon>
        <taxon>Agaricales</taxon>
        <taxon>Agaricineae</taxon>
        <taxon>Hydnangiaceae</taxon>
        <taxon>Laccaria</taxon>
    </lineage>
</organism>
<dbReference type="HOGENOM" id="CLU_027004_0_0_1"/>
<accession>B0D6C2</accession>
<dbReference type="Proteomes" id="UP000001194">
    <property type="component" value="Unassembled WGS sequence"/>
</dbReference>
<dbReference type="RefSeq" id="XP_001879306.1">
    <property type="nucleotide sequence ID" value="XM_001879271.1"/>
</dbReference>
<evidence type="ECO:0000313" key="2">
    <source>
        <dbReference type="EMBL" id="EDR09921.1"/>
    </source>
</evidence>